<dbReference type="AlphaFoldDB" id="A0A401VXT9"/>
<proteinExistence type="predicted"/>
<reference evidence="2 3" key="1">
    <citation type="submission" date="2018-11" db="EMBL/GenBank/DDBJ databases">
        <title>Whole genome sequence of Streptomyces paromomycinus NBRC 15454(T).</title>
        <authorList>
            <person name="Komaki H."/>
            <person name="Tamura T."/>
        </authorList>
    </citation>
    <scope>NUCLEOTIDE SEQUENCE [LARGE SCALE GENOMIC DNA]</scope>
    <source>
        <strain evidence="2 3">NBRC 15454</strain>
    </source>
</reference>
<feature type="region of interest" description="Disordered" evidence="1">
    <location>
        <begin position="52"/>
        <end position="83"/>
    </location>
</feature>
<organism evidence="2 3">
    <name type="scientific">Streptomyces paromomycinus</name>
    <name type="common">Streptomyces rimosus subsp. paromomycinus</name>
    <dbReference type="NCBI Taxonomy" id="92743"/>
    <lineage>
        <taxon>Bacteria</taxon>
        <taxon>Bacillati</taxon>
        <taxon>Actinomycetota</taxon>
        <taxon>Actinomycetes</taxon>
        <taxon>Kitasatosporales</taxon>
        <taxon>Streptomycetaceae</taxon>
        <taxon>Streptomyces</taxon>
    </lineage>
</organism>
<sequence length="83" mass="9514">MHRPAHFSDADWADYLQCQAEHDDLLDQVADREAQIEQGLIDTYDDYEFDFASPARTAQQPRPARHNSPLSPGSASRKSSRRR</sequence>
<dbReference type="RefSeq" id="WP_170251620.1">
    <property type="nucleotide sequence ID" value="NZ_BHZD01000001.1"/>
</dbReference>
<dbReference type="Proteomes" id="UP000286746">
    <property type="component" value="Unassembled WGS sequence"/>
</dbReference>
<accession>A0A401VXT9</accession>
<protein>
    <submittedName>
        <fullName evidence="2">Uncharacterized protein</fullName>
    </submittedName>
</protein>
<name>A0A401VXT9_STREY</name>
<comment type="caution">
    <text evidence="2">The sequence shown here is derived from an EMBL/GenBank/DDBJ whole genome shotgun (WGS) entry which is preliminary data.</text>
</comment>
<dbReference type="EMBL" id="BHZD01000001">
    <property type="protein sequence ID" value="GCD41855.1"/>
    <property type="molecule type" value="Genomic_DNA"/>
</dbReference>
<evidence type="ECO:0000313" key="2">
    <source>
        <dbReference type="EMBL" id="GCD41855.1"/>
    </source>
</evidence>
<gene>
    <name evidence="2" type="ORF">GKJPGBOP_01512</name>
</gene>
<feature type="compositionally biased region" description="Polar residues" evidence="1">
    <location>
        <begin position="68"/>
        <end position="77"/>
    </location>
</feature>
<keyword evidence="3" id="KW-1185">Reference proteome</keyword>
<evidence type="ECO:0000313" key="3">
    <source>
        <dbReference type="Proteomes" id="UP000286746"/>
    </source>
</evidence>
<evidence type="ECO:0000256" key="1">
    <source>
        <dbReference type="SAM" id="MobiDB-lite"/>
    </source>
</evidence>